<protein>
    <recommendedName>
        <fullName evidence="4">Bacteriocin-type signal sequence-containing protein</fullName>
    </recommendedName>
</protein>
<accession>A0ABW6A437</accession>
<proteinExistence type="predicted"/>
<name>A0ABW6A437_9BACT</name>
<evidence type="ECO:0000256" key="1">
    <source>
        <dbReference type="SAM" id="MobiDB-lite"/>
    </source>
</evidence>
<evidence type="ECO:0008006" key="4">
    <source>
        <dbReference type="Google" id="ProtNLM"/>
    </source>
</evidence>
<dbReference type="EMBL" id="JBHUOZ010000002">
    <property type="protein sequence ID" value="MFD2919824.1"/>
    <property type="molecule type" value="Genomic_DNA"/>
</dbReference>
<reference evidence="3" key="1">
    <citation type="journal article" date="2019" name="Int. J. Syst. Evol. Microbiol.">
        <title>The Global Catalogue of Microorganisms (GCM) 10K type strain sequencing project: providing services to taxonomists for standard genome sequencing and annotation.</title>
        <authorList>
            <consortium name="The Broad Institute Genomics Platform"/>
            <consortium name="The Broad Institute Genome Sequencing Center for Infectious Disease"/>
            <person name="Wu L."/>
            <person name="Ma J."/>
        </authorList>
    </citation>
    <scope>NUCLEOTIDE SEQUENCE [LARGE SCALE GENOMIC DNA]</scope>
    <source>
        <strain evidence="3">KCTC 23299</strain>
    </source>
</reference>
<dbReference type="RefSeq" id="WP_386097436.1">
    <property type="nucleotide sequence ID" value="NZ_JBHUOZ010000002.1"/>
</dbReference>
<dbReference type="Proteomes" id="UP001597511">
    <property type="component" value="Unassembled WGS sequence"/>
</dbReference>
<evidence type="ECO:0000313" key="2">
    <source>
        <dbReference type="EMBL" id="MFD2919824.1"/>
    </source>
</evidence>
<gene>
    <name evidence="2" type="ORF">ACFS6H_08910</name>
</gene>
<comment type="caution">
    <text evidence="2">The sequence shown here is derived from an EMBL/GenBank/DDBJ whole genome shotgun (WGS) entry which is preliminary data.</text>
</comment>
<keyword evidence="3" id="KW-1185">Reference proteome</keyword>
<evidence type="ECO:0000313" key="3">
    <source>
        <dbReference type="Proteomes" id="UP001597511"/>
    </source>
</evidence>
<sequence length="73" mass="7994">MKKLSREELKNTSGGQRPGGGVPPVGTVCDHTRSLCYEAEGIKYYCHVEYVGPEYLEECCCGHYLGDGNCYAA</sequence>
<feature type="region of interest" description="Disordered" evidence="1">
    <location>
        <begin position="1"/>
        <end position="25"/>
    </location>
</feature>
<feature type="compositionally biased region" description="Basic and acidic residues" evidence="1">
    <location>
        <begin position="1"/>
        <end position="10"/>
    </location>
</feature>
<organism evidence="2 3">
    <name type="scientific">Terrimonas rubra</name>
    <dbReference type="NCBI Taxonomy" id="1035890"/>
    <lineage>
        <taxon>Bacteria</taxon>
        <taxon>Pseudomonadati</taxon>
        <taxon>Bacteroidota</taxon>
        <taxon>Chitinophagia</taxon>
        <taxon>Chitinophagales</taxon>
        <taxon>Chitinophagaceae</taxon>
        <taxon>Terrimonas</taxon>
    </lineage>
</organism>